<dbReference type="RefSeq" id="WP_197113357.1">
    <property type="nucleotide sequence ID" value="NZ_JACBXR010000001.1"/>
</dbReference>
<evidence type="ECO:0000313" key="3">
    <source>
        <dbReference type="EMBL" id="MBG9985331.1"/>
    </source>
</evidence>
<dbReference type="NCBIfam" id="NF010193">
    <property type="entry name" value="PRK13672.1"/>
    <property type="match status" value="1"/>
</dbReference>
<dbReference type="Proteomes" id="UP000721415">
    <property type="component" value="Unassembled WGS sequence"/>
</dbReference>
<name>A0ABS0LME3_9LACT</name>
<accession>A0ABS0LME3</accession>
<gene>
    <name evidence="3" type="ORF">HZY91_00315</name>
</gene>
<comment type="caution">
    <text evidence="3">The sequence shown here is derived from an EMBL/GenBank/DDBJ whole genome shotgun (WGS) entry which is preliminary data.</text>
</comment>
<evidence type="ECO:0000313" key="4">
    <source>
        <dbReference type="Proteomes" id="UP000721415"/>
    </source>
</evidence>
<dbReference type="EMBL" id="JACBXQ010000001">
    <property type="protein sequence ID" value="MBG9985331.1"/>
    <property type="molecule type" value="Genomic_DNA"/>
</dbReference>
<dbReference type="InterPro" id="IPR010673">
    <property type="entry name" value="UPF0346"/>
</dbReference>
<feature type="domain" description="YozE SAM-like" evidence="2">
    <location>
        <begin position="14"/>
        <end position="79"/>
    </location>
</feature>
<dbReference type="HAMAP" id="MF_01538">
    <property type="entry name" value="UPF0346"/>
    <property type="match status" value="1"/>
</dbReference>
<evidence type="ECO:0000256" key="1">
    <source>
        <dbReference type="HAMAP-Rule" id="MF_01538"/>
    </source>
</evidence>
<dbReference type="InterPro" id="IPR023089">
    <property type="entry name" value="YozE_SAM-like"/>
</dbReference>
<dbReference type="PIRSF" id="PIRSF037262">
    <property type="entry name" value="UCP037262"/>
    <property type="match status" value="1"/>
</dbReference>
<dbReference type="InterPro" id="IPR036806">
    <property type="entry name" value="YozE_SAM-like_sf"/>
</dbReference>
<comment type="similarity">
    <text evidence="1">Belongs to the UPF0346 family.</text>
</comment>
<reference evidence="3 4" key="1">
    <citation type="submission" date="2020-07" db="EMBL/GenBank/DDBJ databases">
        <title>Facklamia lactis sp. nov., isolated from raw milk.</title>
        <authorList>
            <person name="Doll E.V."/>
            <person name="Huptas C."/>
            <person name="Staib L."/>
            <person name="Wenning M."/>
            <person name="Scherer S."/>
        </authorList>
    </citation>
    <scope>NUCLEOTIDE SEQUENCE [LARGE SCALE GENOMIC DNA]</scope>
    <source>
        <strain evidence="3 4">DSM 111018</strain>
    </source>
</reference>
<dbReference type="Pfam" id="PF06855">
    <property type="entry name" value="YozE_SAM_like"/>
    <property type="match status" value="1"/>
</dbReference>
<dbReference type="Gene3D" id="1.10.150.260">
    <property type="entry name" value="YozE SAM-like"/>
    <property type="match status" value="1"/>
</dbReference>
<organism evidence="3 4">
    <name type="scientific">Facklamia lactis</name>
    <dbReference type="NCBI Taxonomy" id="2749967"/>
    <lineage>
        <taxon>Bacteria</taxon>
        <taxon>Bacillati</taxon>
        <taxon>Bacillota</taxon>
        <taxon>Bacilli</taxon>
        <taxon>Lactobacillales</taxon>
        <taxon>Aerococcaceae</taxon>
        <taxon>Facklamia</taxon>
    </lineage>
</organism>
<keyword evidence="4" id="KW-1185">Reference proteome</keyword>
<sequence>MKSDRKRGIKVGPTFYEFIMRYANEGAKDPMSRLANEISEDIAFPKQSCDFDELSNYLEKTSQYSKMLTIFDDAWQQYQYTS</sequence>
<evidence type="ECO:0000259" key="2">
    <source>
        <dbReference type="Pfam" id="PF06855"/>
    </source>
</evidence>
<proteinExistence type="inferred from homology"/>
<protein>
    <recommendedName>
        <fullName evidence="1">UPF0346 protein HZY91_00315</fullName>
    </recommendedName>
</protein>
<dbReference type="SUPFAM" id="SSF140652">
    <property type="entry name" value="YozE-like"/>
    <property type="match status" value="1"/>
</dbReference>